<feature type="compositionally biased region" description="Basic and acidic residues" evidence="1">
    <location>
        <begin position="105"/>
        <end position="117"/>
    </location>
</feature>
<evidence type="ECO:0000313" key="4">
    <source>
        <dbReference type="Proteomes" id="UP000533598"/>
    </source>
</evidence>
<dbReference type="PIRSF" id="PIRSF006425">
    <property type="entry name" value="UCP006425_WD40"/>
    <property type="match status" value="1"/>
</dbReference>
<sequence>MRAGVTAVVAGLVAGGAVSAAGPLAQSEPPPVTDAAVRLVAYDSCPAALAGFRQAAAPVVSAYGFAQHGRPSIDARTGAELNTPGAAGDRSIESKAPDQGHSTTNRHEAGADEPDLVKSDGKRLVSIVDGKLRVIDLATNKATGVLELPGGPATQLLTHGDRALVLTSGVSHAEPRSHPPGDWPSGSAKLVLVDLSGAPKTLGSLDVDGSYVDSRQVGGVARVVIRSMPKLKFAYPDGTLNAEQALRRNQDIVRDSAIGDWLPRYRLDSESGKSEGQLVDCARVNHPAKFSGASMLTVLTLPLDKALGNGDPVTVAADGNTVYGNEKSLYVADDQWPRAVPLRGGAEVAPEPQPRTQVHQFSIDGSAPPKYLASGAVPGALLNQYSLSEHNGNLRIATTTNRGGAQPRQVPDSQSAVTVLSRQGDKLTEIGKLDGLGKGERIYAVRFYGDTAYVVTFRQTDPLYTVDLRDPRRPRAAGELKITGYSAYLHLAGPGKLIGVGQEASDQGRVLGTQVSLFDVSDQSNPRRLAQHHLPGAFSEAEFDPHAFLYWQQTGLLVLPVNRGWTAPRGDRSMPPAGGALILKITDGNVTQLGQVAHPQDRSAGSDATVRRSLVAADSLWTISSAGVKRQDLTTLTDQSWLPFT</sequence>
<feature type="signal peptide" evidence="2">
    <location>
        <begin position="1"/>
        <end position="20"/>
    </location>
</feature>
<reference evidence="3 4" key="1">
    <citation type="submission" date="2020-08" db="EMBL/GenBank/DDBJ databases">
        <title>Sequencing the genomes of 1000 actinobacteria strains.</title>
        <authorList>
            <person name="Klenk H.-P."/>
        </authorList>
    </citation>
    <scope>NUCLEOTIDE SEQUENCE [LARGE SCALE GENOMIC DNA]</scope>
    <source>
        <strain evidence="3 4">DSM 44230</strain>
    </source>
</reference>
<dbReference type="InterPro" id="IPR019198">
    <property type="entry name" value="Beta_propeller_containing"/>
</dbReference>
<name>A0A7W7FW60_9PSEU</name>
<evidence type="ECO:0000256" key="1">
    <source>
        <dbReference type="SAM" id="MobiDB-lite"/>
    </source>
</evidence>
<dbReference type="EMBL" id="JACHMH010000001">
    <property type="protein sequence ID" value="MBB4681186.1"/>
    <property type="molecule type" value="Genomic_DNA"/>
</dbReference>
<accession>A0A7W7FW60</accession>
<evidence type="ECO:0000313" key="3">
    <source>
        <dbReference type="EMBL" id="MBB4681186.1"/>
    </source>
</evidence>
<dbReference type="Proteomes" id="UP000533598">
    <property type="component" value="Unassembled WGS sequence"/>
</dbReference>
<dbReference type="AlphaFoldDB" id="A0A7W7FW60"/>
<gene>
    <name evidence="3" type="ORF">HNR67_007304</name>
</gene>
<feature type="region of interest" description="Disordered" evidence="1">
    <location>
        <begin position="74"/>
        <end position="117"/>
    </location>
</feature>
<dbReference type="SUPFAM" id="SSF82171">
    <property type="entry name" value="DPP6 N-terminal domain-like"/>
    <property type="match status" value="1"/>
</dbReference>
<comment type="caution">
    <text evidence="3">The sequence shown here is derived from an EMBL/GenBank/DDBJ whole genome shotgun (WGS) entry which is preliminary data.</text>
</comment>
<dbReference type="RefSeq" id="WP_185007576.1">
    <property type="nucleotide sequence ID" value="NZ_BAAAUI010000045.1"/>
</dbReference>
<dbReference type="Pfam" id="PF09826">
    <property type="entry name" value="Beta_propel"/>
    <property type="match status" value="1"/>
</dbReference>
<dbReference type="InterPro" id="IPR014441">
    <property type="entry name" value="UCP006425_b-propeller"/>
</dbReference>
<keyword evidence="4" id="KW-1185">Reference proteome</keyword>
<evidence type="ECO:0000256" key="2">
    <source>
        <dbReference type="SAM" id="SignalP"/>
    </source>
</evidence>
<protein>
    <submittedName>
        <fullName evidence="3">Putative secreted protein with C-terminal beta-propeller domain</fullName>
    </submittedName>
</protein>
<feature type="chain" id="PRO_5030753487" evidence="2">
    <location>
        <begin position="21"/>
        <end position="645"/>
    </location>
</feature>
<keyword evidence="2" id="KW-0732">Signal</keyword>
<organism evidence="3 4">
    <name type="scientific">Crossiella cryophila</name>
    <dbReference type="NCBI Taxonomy" id="43355"/>
    <lineage>
        <taxon>Bacteria</taxon>
        <taxon>Bacillati</taxon>
        <taxon>Actinomycetota</taxon>
        <taxon>Actinomycetes</taxon>
        <taxon>Pseudonocardiales</taxon>
        <taxon>Pseudonocardiaceae</taxon>
        <taxon>Crossiella</taxon>
    </lineage>
</organism>
<proteinExistence type="predicted"/>